<sequence>MTAILNGPRAIELDGEIFVRLDPSDLDIGDNVRDQVDLTATPEFVESIREHGVLEAISAVQYADGRIVVRDGQRRTLAAREAGVDSIPVIVRLDTAPDERQRNVTRVIAQMEANDNRLALTPGQRAAGVTELLDLGVPVSKVVKAIHVDKEWVENAAKVGRSAVARQSLDEGQLDFEKAAIIAEFEDDEDAVRVLLDRSWGYGFFAYAEQLRAQRIEQEEFEEAAKLYRDKGYTVLDQHPGYGSKVLAVADLQTADGGAVTLEHIEANAAAWTVVLSKEQLITDNTTGLPIDEDTVDWDTEDESEGESIEPEEGFVHVNTVTIEDIWKAEYVCADPEAAGLHLSPIMAAVRAGEASAGGFAVEESAEAEAKRRQLEMQEQQRIERRKVRILNLKAEAATAVRRKFLTELVAAKTPPKAAAVYVATILAGHPGILGEYKVHGVLKEILPLNSKSSYVTVAVTDMIAKASPARAQVITLAMVLAAQESRIEKDGWRSVPVGCVEYLTFLAEQGHELTPVEEVMAGIRTDKQVDLD</sequence>
<dbReference type="Pfam" id="PF02195">
    <property type="entry name" value="ParB_N"/>
    <property type="match status" value="1"/>
</dbReference>
<evidence type="ECO:0000313" key="2">
    <source>
        <dbReference type="EMBL" id="TYQ00834.1"/>
    </source>
</evidence>
<protein>
    <submittedName>
        <fullName evidence="2">ParB family chromosome partitioning protein</fullName>
    </submittedName>
</protein>
<evidence type="ECO:0000259" key="1">
    <source>
        <dbReference type="SMART" id="SM00470"/>
    </source>
</evidence>
<dbReference type="SUPFAM" id="SSF110849">
    <property type="entry name" value="ParB/Sulfiredoxin"/>
    <property type="match status" value="1"/>
</dbReference>
<dbReference type="GO" id="GO:0005694">
    <property type="term" value="C:chromosome"/>
    <property type="evidence" value="ECO:0007669"/>
    <property type="project" value="TreeGrafter"/>
</dbReference>
<reference evidence="2" key="1">
    <citation type="submission" date="2019-07" db="EMBL/GenBank/DDBJ databases">
        <title>Genomic Encyclopedia of Type Strains, Phase IV (KMG-IV): sequencing the most valuable type-strain genomes for metagenomic binning, comparative biology and taxonomic classification.</title>
        <authorList>
            <person name="Goeker M."/>
        </authorList>
    </citation>
    <scope>NUCLEOTIDE SEQUENCE</scope>
    <source>
        <strain evidence="2">DSM 44596</strain>
    </source>
</reference>
<dbReference type="SMART" id="SM00470">
    <property type="entry name" value="ParB"/>
    <property type="match status" value="1"/>
</dbReference>
<dbReference type="InterPro" id="IPR050336">
    <property type="entry name" value="Chromosome_partition/occlusion"/>
</dbReference>
<feature type="domain" description="ParB-like N-terminal" evidence="1">
    <location>
        <begin position="19"/>
        <end position="115"/>
    </location>
</feature>
<proteinExistence type="predicted"/>
<dbReference type="PANTHER" id="PTHR33375">
    <property type="entry name" value="CHROMOSOME-PARTITIONING PROTEIN PARB-RELATED"/>
    <property type="match status" value="1"/>
</dbReference>
<comment type="caution">
    <text evidence="2">The sequence shown here is derived from an EMBL/GenBank/DDBJ whole genome shotgun (WGS) entry which is preliminary data.</text>
</comment>
<dbReference type="Gene3D" id="1.10.10.2830">
    <property type="match status" value="1"/>
</dbReference>
<dbReference type="EMBL" id="VNIQ01000011">
    <property type="protein sequence ID" value="TYQ00834.1"/>
    <property type="molecule type" value="Genomic_DNA"/>
</dbReference>
<organism evidence="2">
    <name type="scientific">Nocardia globerula</name>
    <dbReference type="NCBI Taxonomy" id="1818"/>
    <lineage>
        <taxon>Bacteria</taxon>
        <taxon>Bacillati</taxon>
        <taxon>Actinomycetota</taxon>
        <taxon>Actinomycetes</taxon>
        <taxon>Mycobacteriales</taxon>
        <taxon>Nocardiaceae</taxon>
        <taxon>Nocardia</taxon>
    </lineage>
</organism>
<dbReference type="GO" id="GO:0007059">
    <property type="term" value="P:chromosome segregation"/>
    <property type="evidence" value="ECO:0007669"/>
    <property type="project" value="TreeGrafter"/>
</dbReference>
<dbReference type="CDD" id="cd16387">
    <property type="entry name" value="ParB_N_Srx"/>
    <property type="match status" value="1"/>
</dbReference>
<dbReference type="AlphaFoldDB" id="A0A652YIP9"/>
<dbReference type="PANTHER" id="PTHR33375:SF1">
    <property type="entry name" value="CHROMOSOME-PARTITIONING PROTEIN PARB-RELATED"/>
    <property type="match status" value="1"/>
</dbReference>
<accession>A0A652YIP9</accession>
<dbReference type="Gene3D" id="3.90.1530.30">
    <property type="match status" value="1"/>
</dbReference>
<gene>
    <name evidence="2" type="ORF">FNL38_11148</name>
</gene>
<dbReference type="InterPro" id="IPR036086">
    <property type="entry name" value="ParB/Sulfiredoxin_sf"/>
</dbReference>
<name>A0A652YIP9_NOCGL</name>
<dbReference type="InterPro" id="IPR003115">
    <property type="entry name" value="ParB_N"/>
</dbReference>